<dbReference type="Proteomes" id="UP000285274">
    <property type="component" value="Unassembled WGS sequence"/>
</dbReference>
<evidence type="ECO:0000256" key="2">
    <source>
        <dbReference type="ARBA" id="ARBA00023015"/>
    </source>
</evidence>
<evidence type="ECO:0000259" key="5">
    <source>
        <dbReference type="PROSITE" id="PS50931"/>
    </source>
</evidence>
<dbReference type="SUPFAM" id="SSF46785">
    <property type="entry name" value="Winged helix' DNA-binding domain"/>
    <property type="match status" value="1"/>
</dbReference>
<dbReference type="Gene3D" id="3.40.190.290">
    <property type="match status" value="1"/>
</dbReference>
<evidence type="ECO:0000313" key="6">
    <source>
        <dbReference type="EMBL" id="RGS48370.1"/>
    </source>
</evidence>
<dbReference type="InterPro" id="IPR005119">
    <property type="entry name" value="LysR_subst-bd"/>
</dbReference>
<dbReference type="Gene3D" id="1.10.10.10">
    <property type="entry name" value="Winged helix-like DNA-binding domain superfamily/Winged helix DNA-binding domain"/>
    <property type="match status" value="1"/>
</dbReference>
<gene>
    <name evidence="7" type="ORF">DWW32_00795</name>
    <name evidence="6" type="ORF">DWX92_02745</name>
</gene>
<dbReference type="PANTHER" id="PTHR30126:SF39">
    <property type="entry name" value="HTH-TYPE TRANSCRIPTIONAL REGULATOR CYSL"/>
    <property type="match status" value="1"/>
</dbReference>
<dbReference type="PANTHER" id="PTHR30126">
    <property type="entry name" value="HTH-TYPE TRANSCRIPTIONAL REGULATOR"/>
    <property type="match status" value="1"/>
</dbReference>
<accession>A0A395WBF5</accession>
<dbReference type="InterPro" id="IPR036388">
    <property type="entry name" value="WH-like_DNA-bd_sf"/>
</dbReference>
<protein>
    <submittedName>
        <fullName evidence="7">LysR family transcriptional regulator</fullName>
    </submittedName>
</protein>
<reference evidence="8 9" key="1">
    <citation type="submission" date="2018-08" db="EMBL/GenBank/DDBJ databases">
        <title>A genome reference for cultivated species of the human gut microbiota.</title>
        <authorList>
            <person name="Zou Y."/>
            <person name="Xue W."/>
            <person name="Luo G."/>
        </authorList>
    </citation>
    <scope>NUCLEOTIDE SEQUENCE [LARGE SCALE GENOMIC DNA]</scope>
    <source>
        <strain evidence="7 8">AF15-20</strain>
        <strain evidence="6 9">AF22-10AC</strain>
    </source>
</reference>
<evidence type="ECO:0000313" key="7">
    <source>
        <dbReference type="EMBL" id="RGU94084.1"/>
    </source>
</evidence>
<dbReference type="FunFam" id="1.10.10.10:FF:000001">
    <property type="entry name" value="LysR family transcriptional regulator"/>
    <property type="match status" value="1"/>
</dbReference>
<evidence type="ECO:0000313" key="8">
    <source>
        <dbReference type="Proteomes" id="UP000265489"/>
    </source>
</evidence>
<dbReference type="CDD" id="cd08434">
    <property type="entry name" value="PBP2_GltC_like"/>
    <property type="match status" value="1"/>
</dbReference>
<sequence>MNLNHLYYFKVLAETEHYTQAANMLNITQPSLSHAISQLEDELNCYLFEKQGRNIRLTRYGKIFYEYVTKGLSEIELGQKKIDAITSPNQGWINLAFIYTLGYRYVPHLIQHFHFDKNNSKIKFTLKQGSTSALLDGLEEEKYDLVLCSYQENRNNINFVPITTEELVVVVSKLNPLALKNEIDLQELQNEYFIYYSKQSGLRPLIDDLFHSNNIEPNIMFEVEEDSAILGLVDINYGVAVVPNIPMIDHFHLKKLKIKNPQKKRIIYMATVKNRYAPPAVHSFCNFIIQNSNID</sequence>
<dbReference type="GO" id="GO:0003700">
    <property type="term" value="F:DNA-binding transcription factor activity"/>
    <property type="evidence" value="ECO:0007669"/>
    <property type="project" value="InterPro"/>
</dbReference>
<dbReference type="Pfam" id="PF00126">
    <property type="entry name" value="HTH_1"/>
    <property type="match status" value="1"/>
</dbReference>
<feature type="domain" description="HTH lysR-type" evidence="5">
    <location>
        <begin position="1"/>
        <end position="58"/>
    </location>
</feature>
<evidence type="ECO:0000256" key="1">
    <source>
        <dbReference type="ARBA" id="ARBA00009437"/>
    </source>
</evidence>
<dbReference type="Proteomes" id="UP000265489">
    <property type="component" value="Unassembled WGS sequence"/>
</dbReference>
<dbReference type="EMBL" id="QRYQ01000001">
    <property type="protein sequence ID" value="RGU94084.1"/>
    <property type="molecule type" value="Genomic_DNA"/>
</dbReference>
<keyword evidence="3" id="KW-0238">DNA-binding</keyword>
<dbReference type="RefSeq" id="WP_003864296.1">
    <property type="nucleotide sequence ID" value="NZ_CABLCL010000033.1"/>
</dbReference>
<evidence type="ECO:0000256" key="3">
    <source>
        <dbReference type="ARBA" id="ARBA00023125"/>
    </source>
</evidence>
<dbReference type="InterPro" id="IPR000847">
    <property type="entry name" value="LysR_HTH_N"/>
</dbReference>
<keyword evidence="4" id="KW-0804">Transcription</keyword>
<dbReference type="PRINTS" id="PR00039">
    <property type="entry name" value="HTHLYSR"/>
</dbReference>
<evidence type="ECO:0000313" key="9">
    <source>
        <dbReference type="Proteomes" id="UP000285274"/>
    </source>
</evidence>
<name>A0A395WBF5_9FIRM</name>
<keyword evidence="2" id="KW-0805">Transcription regulation</keyword>
<dbReference type="AlphaFoldDB" id="A0A395WBF5"/>
<comment type="similarity">
    <text evidence="1">Belongs to the LysR transcriptional regulatory family.</text>
</comment>
<proteinExistence type="inferred from homology"/>
<organism evidence="7 8">
    <name type="scientific">Holdemanella biformis</name>
    <dbReference type="NCBI Taxonomy" id="1735"/>
    <lineage>
        <taxon>Bacteria</taxon>
        <taxon>Bacillati</taxon>
        <taxon>Bacillota</taxon>
        <taxon>Erysipelotrichia</taxon>
        <taxon>Erysipelotrichales</taxon>
        <taxon>Erysipelotrichaceae</taxon>
        <taxon>Holdemanella</taxon>
    </lineage>
</organism>
<dbReference type="PROSITE" id="PS50931">
    <property type="entry name" value="HTH_LYSR"/>
    <property type="match status" value="1"/>
</dbReference>
<evidence type="ECO:0000256" key="4">
    <source>
        <dbReference type="ARBA" id="ARBA00023163"/>
    </source>
</evidence>
<dbReference type="SUPFAM" id="SSF53850">
    <property type="entry name" value="Periplasmic binding protein-like II"/>
    <property type="match status" value="1"/>
</dbReference>
<dbReference type="GO" id="GO:0000976">
    <property type="term" value="F:transcription cis-regulatory region binding"/>
    <property type="evidence" value="ECO:0007669"/>
    <property type="project" value="TreeGrafter"/>
</dbReference>
<comment type="caution">
    <text evidence="7">The sequence shown here is derived from an EMBL/GenBank/DDBJ whole genome shotgun (WGS) entry which is preliminary data.</text>
</comment>
<dbReference type="InterPro" id="IPR036390">
    <property type="entry name" value="WH_DNA-bd_sf"/>
</dbReference>
<dbReference type="EMBL" id="QRVM01000006">
    <property type="protein sequence ID" value="RGS48370.1"/>
    <property type="molecule type" value="Genomic_DNA"/>
</dbReference>
<dbReference type="GeneID" id="66579215"/>
<dbReference type="Pfam" id="PF03466">
    <property type="entry name" value="LysR_substrate"/>
    <property type="match status" value="1"/>
</dbReference>